<name>W4S5M3_9XANT</name>
<dbReference type="AlphaFoldDB" id="W4S5M3"/>
<organism evidence="1 2">
    <name type="scientific">Xanthomonas arboricola pv. pruni str. MAFF 311562</name>
    <dbReference type="NCBI Taxonomy" id="1414836"/>
    <lineage>
        <taxon>Bacteria</taxon>
        <taxon>Pseudomonadati</taxon>
        <taxon>Pseudomonadota</taxon>
        <taxon>Gammaproteobacteria</taxon>
        <taxon>Lysobacterales</taxon>
        <taxon>Lysobacteraceae</taxon>
        <taxon>Xanthomonas</taxon>
    </lineage>
</organism>
<gene>
    <name evidence="1" type="ORF">XPU_3437</name>
</gene>
<protein>
    <submittedName>
        <fullName evidence="1">Uncharacterized protein</fullName>
    </submittedName>
</protein>
<evidence type="ECO:0000313" key="2">
    <source>
        <dbReference type="Proteomes" id="UP000019143"/>
    </source>
</evidence>
<dbReference type="EMBL" id="BAVB01000325">
    <property type="protein sequence ID" value="GAE51905.1"/>
    <property type="molecule type" value="Genomic_DNA"/>
</dbReference>
<comment type="caution">
    <text evidence="1">The sequence shown here is derived from an EMBL/GenBank/DDBJ whole genome shotgun (WGS) entry which is preliminary data.</text>
</comment>
<proteinExistence type="predicted"/>
<evidence type="ECO:0000313" key="1">
    <source>
        <dbReference type="EMBL" id="GAE51905.1"/>
    </source>
</evidence>
<reference evidence="1 2" key="1">
    <citation type="submission" date="2014-01" db="EMBL/GenBank/DDBJ databases">
        <title>Genome sequence and analysis of Xanthomonas arboricola pv. pruni.</title>
        <authorList>
            <person name="Fujikawa T."/>
            <person name="Nakazono-Nagaoka E."/>
        </authorList>
    </citation>
    <scope>NUCLEOTIDE SEQUENCE [LARGE SCALE GENOMIC DNA]</scope>
    <source>
        <strain evidence="2">MAFF 311562</strain>
    </source>
</reference>
<accession>W4S5M3</accession>
<sequence>MPAADWFGSAAPASGWQPAIKVTMTINKESRRSKAFGPKGECSDMTNAKVWEDGWSAWAQ</sequence>
<dbReference type="Proteomes" id="UP000019143">
    <property type="component" value="Unassembled WGS sequence"/>
</dbReference>